<organism evidence="1 2">
    <name type="scientific">Lachancea fermentati</name>
    <name type="common">Zygosaccharomyces fermentati</name>
    <dbReference type="NCBI Taxonomy" id="4955"/>
    <lineage>
        <taxon>Eukaryota</taxon>
        <taxon>Fungi</taxon>
        <taxon>Dikarya</taxon>
        <taxon>Ascomycota</taxon>
        <taxon>Saccharomycotina</taxon>
        <taxon>Saccharomycetes</taxon>
        <taxon>Saccharomycetales</taxon>
        <taxon>Saccharomycetaceae</taxon>
        <taxon>Lachancea</taxon>
    </lineage>
</organism>
<accession>A0A1G4MIB8</accession>
<keyword evidence="2" id="KW-1185">Reference proteome</keyword>
<gene>
    <name evidence="1" type="ORF">LAFE_0G13124G</name>
</gene>
<dbReference type="AlphaFoldDB" id="A0A1G4MIB8"/>
<sequence>MTAARRGVRDTARLQVAAGRLPELYWDAILLAESEFLVEGHADYGAFQRHVVAKVGQAITINDRALKPQRTHLAPGASPGTLWRHIGAVYSLIYYPDWFPAPLWCKCNLTHLQVTLPYDISRVAKPLLMSLLEYASTLNLVWLRLYVRRDVVGIKALLRNLNWLGGHIVPNEDRARALDTLSLVEGAMFADDKYIVLEFEC</sequence>
<dbReference type="Proteomes" id="UP000190831">
    <property type="component" value="Chromosome G"/>
</dbReference>
<dbReference type="EMBL" id="LT598486">
    <property type="protein sequence ID" value="SCW03558.1"/>
    <property type="molecule type" value="Genomic_DNA"/>
</dbReference>
<evidence type="ECO:0000313" key="2">
    <source>
        <dbReference type="Proteomes" id="UP000190831"/>
    </source>
</evidence>
<protein>
    <submittedName>
        <fullName evidence="1">LAFE_0G13124g1_1</fullName>
    </submittedName>
</protein>
<evidence type="ECO:0000313" key="1">
    <source>
        <dbReference type="EMBL" id="SCW03558.1"/>
    </source>
</evidence>
<proteinExistence type="predicted"/>
<reference evidence="1 2" key="1">
    <citation type="submission" date="2016-03" db="EMBL/GenBank/DDBJ databases">
        <authorList>
            <person name="Devillers H."/>
        </authorList>
    </citation>
    <scope>NUCLEOTIDE SEQUENCE [LARGE SCALE GENOMIC DNA]</scope>
    <source>
        <strain evidence="1">CBS 6772</strain>
    </source>
</reference>
<dbReference type="OrthoDB" id="4033519at2759"/>
<name>A0A1G4MIB8_LACFM</name>
<dbReference type="OMA" id="NLHWIGA"/>